<feature type="domain" description="Histidine kinase" evidence="6">
    <location>
        <begin position="423"/>
        <end position="668"/>
    </location>
</feature>
<keyword evidence="3 4" id="KW-0597">Phosphoprotein</keyword>
<feature type="domain" description="PAS" evidence="8">
    <location>
        <begin position="254"/>
        <end position="308"/>
    </location>
</feature>
<evidence type="ECO:0000259" key="9">
    <source>
        <dbReference type="PROSITE" id="PS50113"/>
    </source>
</evidence>
<gene>
    <name evidence="10" type="ORF">DENOEST_2164</name>
</gene>
<evidence type="ECO:0000313" key="10">
    <source>
        <dbReference type="EMBL" id="CAB1369329.1"/>
    </source>
</evidence>
<protein>
    <recommendedName>
        <fullName evidence="2">histidine kinase</fullName>
        <ecNumber evidence="2">2.7.13.3</ecNumber>
    </recommendedName>
</protein>
<evidence type="ECO:0000259" key="6">
    <source>
        <dbReference type="PROSITE" id="PS50109"/>
    </source>
</evidence>
<keyword evidence="11" id="KW-1185">Reference proteome</keyword>
<dbReference type="PROSITE" id="PS50112">
    <property type="entry name" value="PAS"/>
    <property type="match status" value="2"/>
</dbReference>
<dbReference type="Pfam" id="PF02518">
    <property type="entry name" value="HATPase_c"/>
    <property type="match status" value="1"/>
</dbReference>
<dbReference type="Gene3D" id="3.40.50.2300">
    <property type="match status" value="1"/>
</dbReference>
<dbReference type="SMART" id="SM00387">
    <property type="entry name" value="HATPase_c"/>
    <property type="match status" value="1"/>
</dbReference>
<dbReference type="SMART" id="SM00086">
    <property type="entry name" value="PAC"/>
    <property type="match status" value="2"/>
</dbReference>
<dbReference type="InterPro" id="IPR011006">
    <property type="entry name" value="CheY-like_superfamily"/>
</dbReference>
<dbReference type="Pfam" id="PF13426">
    <property type="entry name" value="PAS_9"/>
    <property type="match status" value="2"/>
</dbReference>
<dbReference type="CDD" id="cd00082">
    <property type="entry name" value="HisKA"/>
    <property type="match status" value="1"/>
</dbReference>
<evidence type="ECO:0000259" key="7">
    <source>
        <dbReference type="PROSITE" id="PS50110"/>
    </source>
</evidence>
<dbReference type="SMART" id="SM00091">
    <property type="entry name" value="PAS"/>
    <property type="match status" value="2"/>
</dbReference>
<name>A0A6S6XWS8_9PROT</name>
<feature type="domain" description="PAS" evidence="8">
    <location>
        <begin position="128"/>
        <end position="174"/>
    </location>
</feature>
<dbReference type="CDD" id="cd00130">
    <property type="entry name" value="PAS"/>
    <property type="match status" value="2"/>
</dbReference>
<dbReference type="Gene3D" id="1.10.287.130">
    <property type="match status" value="1"/>
</dbReference>
<feature type="domain" description="PAC" evidence="9">
    <location>
        <begin position="332"/>
        <end position="382"/>
    </location>
</feature>
<dbReference type="SUPFAM" id="SSF55874">
    <property type="entry name" value="ATPase domain of HSP90 chaperone/DNA topoisomerase II/histidine kinase"/>
    <property type="match status" value="1"/>
</dbReference>
<dbReference type="SUPFAM" id="SSF55785">
    <property type="entry name" value="PYP-like sensor domain (PAS domain)"/>
    <property type="match status" value="2"/>
</dbReference>
<evidence type="ECO:0000256" key="4">
    <source>
        <dbReference type="PROSITE-ProRule" id="PRU00169"/>
    </source>
</evidence>
<reference evidence="10 11" key="1">
    <citation type="submission" date="2020-03" db="EMBL/GenBank/DDBJ databases">
        <authorList>
            <consortium name="Genoscope - CEA"/>
            <person name="William W."/>
        </authorList>
    </citation>
    <scope>NUCLEOTIDE SEQUENCE [LARGE SCALE GENOMIC DNA]</scope>
    <source>
        <strain evidence="11">DSM 16959</strain>
    </source>
</reference>
<keyword evidence="5" id="KW-0175">Coiled coil</keyword>
<dbReference type="PROSITE" id="PS50110">
    <property type="entry name" value="RESPONSE_REGULATORY"/>
    <property type="match status" value="1"/>
</dbReference>
<dbReference type="PROSITE" id="PS50113">
    <property type="entry name" value="PAC"/>
    <property type="match status" value="2"/>
</dbReference>
<dbReference type="InterPro" id="IPR036890">
    <property type="entry name" value="HATPase_C_sf"/>
</dbReference>
<dbReference type="PRINTS" id="PR00344">
    <property type="entry name" value="BCTRLSENSOR"/>
</dbReference>
<dbReference type="InterPro" id="IPR005467">
    <property type="entry name" value="His_kinase_dom"/>
</dbReference>
<dbReference type="InterPro" id="IPR003594">
    <property type="entry name" value="HATPase_dom"/>
</dbReference>
<evidence type="ECO:0000256" key="2">
    <source>
        <dbReference type="ARBA" id="ARBA00012438"/>
    </source>
</evidence>
<evidence type="ECO:0000256" key="1">
    <source>
        <dbReference type="ARBA" id="ARBA00000085"/>
    </source>
</evidence>
<accession>A0A6S6XWS8</accession>
<dbReference type="InterPro" id="IPR000014">
    <property type="entry name" value="PAS"/>
</dbReference>
<evidence type="ECO:0000256" key="5">
    <source>
        <dbReference type="SAM" id="Coils"/>
    </source>
</evidence>
<dbReference type="PANTHER" id="PTHR43065:SF50">
    <property type="entry name" value="HISTIDINE KINASE"/>
    <property type="match status" value="1"/>
</dbReference>
<organism evidence="10 11">
    <name type="scientific">Denitratisoma oestradiolicum</name>
    <dbReference type="NCBI Taxonomy" id="311182"/>
    <lineage>
        <taxon>Bacteria</taxon>
        <taxon>Pseudomonadati</taxon>
        <taxon>Pseudomonadota</taxon>
        <taxon>Betaproteobacteria</taxon>
        <taxon>Nitrosomonadales</taxon>
        <taxon>Sterolibacteriaceae</taxon>
        <taxon>Denitratisoma</taxon>
    </lineage>
</organism>
<dbReference type="AlphaFoldDB" id="A0A6S6XWS8"/>
<dbReference type="PROSITE" id="PS50109">
    <property type="entry name" value="HIS_KIN"/>
    <property type="match status" value="1"/>
</dbReference>
<proteinExistence type="predicted"/>
<dbReference type="Proteomes" id="UP000515733">
    <property type="component" value="Chromosome"/>
</dbReference>
<evidence type="ECO:0000313" key="11">
    <source>
        <dbReference type="Proteomes" id="UP000515733"/>
    </source>
</evidence>
<feature type="modified residue" description="4-aspartylphosphate" evidence="4">
    <location>
        <position position="55"/>
    </location>
</feature>
<dbReference type="InterPro" id="IPR001789">
    <property type="entry name" value="Sig_transdc_resp-reg_receiver"/>
</dbReference>
<dbReference type="Pfam" id="PF00072">
    <property type="entry name" value="Response_reg"/>
    <property type="match status" value="1"/>
</dbReference>
<feature type="domain" description="Response regulatory" evidence="7">
    <location>
        <begin position="6"/>
        <end position="120"/>
    </location>
</feature>
<dbReference type="InterPro" id="IPR036097">
    <property type="entry name" value="HisK_dim/P_sf"/>
</dbReference>
<dbReference type="SMART" id="SM00448">
    <property type="entry name" value="REC"/>
    <property type="match status" value="1"/>
</dbReference>
<dbReference type="SUPFAM" id="SSF52172">
    <property type="entry name" value="CheY-like"/>
    <property type="match status" value="1"/>
</dbReference>
<keyword evidence="10" id="KW-0418">Kinase</keyword>
<dbReference type="GO" id="GO:0000155">
    <property type="term" value="F:phosphorelay sensor kinase activity"/>
    <property type="evidence" value="ECO:0007669"/>
    <property type="project" value="InterPro"/>
</dbReference>
<dbReference type="InterPro" id="IPR000700">
    <property type="entry name" value="PAS-assoc_C"/>
</dbReference>
<comment type="catalytic activity">
    <reaction evidence="1">
        <text>ATP + protein L-histidine = ADP + protein N-phospho-L-histidine.</text>
        <dbReference type="EC" id="2.7.13.3"/>
    </reaction>
</comment>
<dbReference type="PANTHER" id="PTHR43065">
    <property type="entry name" value="SENSOR HISTIDINE KINASE"/>
    <property type="match status" value="1"/>
</dbReference>
<dbReference type="SUPFAM" id="SSF47384">
    <property type="entry name" value="Homodimeric domain of signal transducing histidine kinase"/>
    <property type="match status" value="1"/>
</dbReference>
<dbReference type="EC" id="2.7.13.3" evidence="2"/>
<feature type="domain" description="PAC" evidence="9">
    <location>
        <begin position="201"/>
        <end position="253"/>
    </location>
</feature>
<evidence type="ECO:0000259" key="8">
    <source>
        <dbReference type="PROSITE" id="PS50112"/>
    </source>
</evidence>
<dbReference type="KEGG" id="doe:DENOEST_2164"/>
<keyword evidence="10" id="KW-0808">Transferase</keyword>
<dbReference type="Gene3D" id="3.30.450.20">
    <property type="entry name" value="PAS domain"/>
    <property type="match status" value="2"/>
</dbReference>
<evidence type="ECO:0000256" key="3">
    <source>
        <dbReference type="ARBA" id="ARBA00022553"/>
    </source>
</evidence>
<sequence>MNHVSKVLVVDDDPNLRKTLADILRVKGYVSVVAGSGAEAIAMATQELIPLALVDLKLPDMSGLDVMERIKAVSPLTEVIILTGNASLDTAIEATRRGAFSYLLKPYQMDDLLLNIRHGVDRQQAQTQIRRLSEALRQSHEPVILIDAELNFDYVNQAFTRLFGYGMEEVLGQSISLLGVPGDDAGDPLRIAAIAASMEGFTGEVSRRGKDGRVIPVLLSMAPIRDEQGRISNYVTTMTDLTTIRRMEESLRENEEKFRSISASAHDGIVMLDENAAITFWNGAAENIFGYSVEEALGQDVHELVTPERFRPAAREGFAGFKTTGQGAAIGGSREVMARRKGGAEFPLEMSISAVRHKDKWLSIGIARDISARKQAEAEEKARLEQLSRTNHELKILNTKLEQAQNQLLQSEKMASIGMLAAGVAHEINNPIGFIKSNMQSLERYTEDLMRVVSAYERAEVSLPERSDIFEELHEVKDQIEFDYVKQDIRALIAESLQGLERVTKIVVDLKNFSHMESKDQWTMDDIHSGIESTLNVIWNELKYTCEVKKEYGQLPLVECVISQLNQVFMNLLVNAAQAIEGKGIITIRTGTEGEMIWVEIADTGKGIAAENLGNIFDPFYTTKPVGKGTGLGLSVSYGIIQKHHGRITVESETSQGTKFRVWLPILQPSLEGENRGGQ</sequence>
<dbReference type="InterPro" id="IPR004358">
    <property type="entry name" value="Sig_transdc_His_kin-like_C"/>
</dbReference>
<dbReference type="RefSeq" id="WP_170228205.1">
    <property type="nucleotide sequence ID" value="NZ_LR778301.1"/>
</dbReference>
<dbReference type="EMBL" id="LR778301">
    <property type="protein sequence ID" value="CAB1369329.1"/>
    <property type="molecule type" value="Genomic_DNA"/>
</dbReference>
<dbReference type="InterPro" id="IPR035965">
    <property type="entry name" value="PAS-like_dom_sf"/>
</dbReference>
<dbReference type="InterPro" id="IPR003661">
    <property type="entry name" value="HisK_dim/P_dom"/>
</dbReference>
<dbReference type="NCBIfam" id="TIGR00229">
    <property type="entry name" value="sensory_box"/>
    <property type="match status" value="2"/>
</dbReference>
<feature type="coiled-coil region" evidence="5">
    <location>
        <begin position="367"/>
        <end position="414"/>
    </location>
</feature>
<dbReference type="InterPro" id="IPR001610">
    <property type="entry name" value="PAC"/>
</dbReference>
<dbReference type="Gene3D" id="3.30.565.10">
    <property type="entry name" value="Histidine kinase-like ATPase, C-terminal domain"/>
    <property type="match status" value="1"/>
</dbReference>